<feature type="transmembrane region" description="Helical" evidence="6">
    <location>
        <begin position="414"/>
        <end position="433"/>
    </location>
</feature>
<dbReference type="InterPro" id="IPR002293">
    <property type="entry name" value="AA/rel_permease1"/>
</dbReference>
<dbReference type="eggNOG" id="COG0531">
    <property type="taxonomic scope" value="Bacteria"/>
</dbReference>
<feature type="transmembrane region" description="Helical" evidence="6">
    <location>
        <begin position="159"/>
        <end position="180"/>
    </location>
</feature>
<comment type="subcellular location">
    <subcellularLocation>
        <location evidence="1">Cell membrane</location>
        <topology evidence="1">Multi-pass membrane protein</topology>
    </subcellularLocation>
</comment>
<evidence type="ECO:0000256" key="4">
    <source>
        <dbReference type="ARBA" id="ARBA00022989"/>
    </source>
</evidence>
<evidence type="ECO:0000313" key="8">
    <source>
        <dbReference type="Proteomes" id="UP000028488"/>
    </source>
</evidence>
<dbReference type="PANTHER" id="PTHR42770:SF8">
    <property type="entry name" value="PUTRESCINE IMPORTER PUUP"/>
    <property type="match status" value="1"/>
</dbReference>
<feature type="transmembrane region" description="Helical" evidence="6">
    <location>
        <begin position="94"/>
        <end position="117"/>
    </location>
</feature>
<evidence type="ECO:0000313" key="7">
    <source>
        <dbReference type="EMBL" id="AII08033.1"/>
    </source>
</evidence>
<dbReference type="InterPro" id="IPR050367">
    <property type="entry name" value="APC_superfamily"/>
</dbReference>
<feature type="transmembrane region" description="Helical" evidence="6">
    <location>
        <begin position="390"/>
        <end position="408"/>
    </location>
</feature>
<dbReference type="Pfam" id="PF13520">
    <property type="entry name" value="AA_permease_2"/>
    <property type="match status" value="1"/>
</dbReference>
<feature type="transmembrane region" description="Helical" evidence="6">
    <location>
        <begin position="235"/>
        <end position="254"/>
    </location>
</feature>
<evidence type="ECO:0000256" key="1">
    <source>
        <dbReference type="ARBA" id="ARBA00004651"/>
    </source>
</evidence>
<feature type="transmembrane region" description="Helical" evidence="6">
    <location>
        <begin position="200"/>
        <end position="223"/>
    </location>
</feature>
<dbReference type="Gene3D" id="1.20.1740.10">
    <property type="entry name" value="Amino acid/polyamine transporter I"/>
    <property type="match status" value="1"/>
</dbReference>
<evidence type="ECO:0000256" key="6">
    <source>
        <dbReference type="SAM" id="Phobius"/>
    </source>
</evidence>
<keyword evidence="5 6" id="KW-0472">Membrane</keyword>
<sequence>MTESRVATATDEPQLTPRLTLPSVVAFGLSYMAPSLVMIIFGVIAVVSAGTAPTAFLVATGAMLLTALSYARLARIYPVSGSAYFYARRNLGSAAGFLVGWAILLDYLFLPMVAWLAQSILLNAQFPSVPIWLWMLINAGLTTAINVIGIALADRLNRLLLAVSTFLVLLFFAYCIKFLVGNPVASYSEPFWNSNSTVAGISAAAAIAAYSFLGFDAVTTLAEETKDAARNIPRAIIWIVSIGGVIFFAVAYVMQLVHPGDIFDDAQAASYAMSVQVGGQFFADWTNLAGIIAGSASCLAVQLSSSRLLFIMGRDGVLPRRLFGKLNGRTRTPVFCVLVTGSMCFLGMNMPLETATGFINFGAFTAFTAVNLCVIVYYLRNYATRQLSAVRFVVLPLVGAAVTLYMITQLSEHALISGISWLAIGIVYLVWLTRGFRRPTPEMSFTHEQAVIVAAGQSSEAVK</sequence>
<keyword evidence="4 6" id="KW-1133">Transmembrane helix</keyword>
<dbReference type="Proteomes" id="UP000028488">
    <property type="component" value="Chromosome"/>
</dbReference>
<feature type="transmembrane region" description="Helical" evidence="6">
    <location>
        <begin position="24"/>
        <end position="49"/>
    </location>
</feature>
<reference evidence="7 8" key="1">
    <citation type="submission" date="2014-07" db="EMBL/GenBank/DDBJ databases">
        <title>Genome Sequence of Rhodococcus opacus Strain R7, a Biodegrader of Mono- and Polycyclic Aromatic Hydrocarbons.</title>
        <authorList>
            <person name="Di Gennaro P."/>
            <person name="Zampolli J."/>
            <person name="Presti I."/>
            <person name="Cappelletti M."/>
            <person name="D'Ursi P."/>
            <person name="Orro A."/>
            <person name="Mezzelani A."/>
            <person name="Milanesi L."/>
        </authorList>
    </citation>
    <scope>NUCLEOTIDE SEQUENCE [LARGE SCALE GENOMIC DNA]</scope>
    <source>
        <strain evidence="7 8">R7</strain>
    </source>
</reference>
<evidence type="ECO:0000256" key="3">
    <source>
        <dbReference type="ARBA" id="ARBA00022692"/>
    </source>
</evidence>
<protein>
    <submittedName>
        <fullName evidence="7">Putrescine importer PuuP</fullName>
    </submittedName>
</protein>
<keyword evidence="2" id="KW-1003">Cell membrane</keyword>
<feature type="transmembrane region" description="Helical" evidence="6">
    <location>
        <begin position="129"/>
        <end position="152"/>
    </location>
</feature>
<feature type="transmembrane region" description="Helical" evidence="6">
    <location>
        <begin position="288"/>
        <end position="311"/>
    </location>
</feature>
<dbReference type="AlphaFoldDB" id="A0A076ESB1"/>
<proteinExistence type="predicted"/>
<dbReference type="RefSeq" id="WP_128640895.1">
    <property type="nucleotide sequence ID" value="NZ_CP008947.1"/>
</dbReference>
<evidence type="ECO:0000256" key="5">
    <source>
        <dbReference type="ARBA" id="ARBA00023136"/>
    </source>
</evidence>
<name>A0A076ESB1_RHOOP</name>
<dbReference type="PANTHER" id="PTHR42770">
    <property type="entry name" value="AMINO ACID TRANSPORTER-RELATED"/>
    <property type="match status" value="1"/>
</dbReference>
<organism evidence="7 8">
    <name type="scientific">Rhodococcus opacus</name>
    <name type="common">Nocardia opaca</name>
    <dbReference type="NCBI Taxonomy" id="37919"/>
    <lineage>
        <taxon>Bacteria</taxon>
        <taxon>Bacillati</taxon>
        <taxon>Actinomycetota</taxon>
        <taxon>Actinomycetes</taxon>
        <taxon>Mycobacteriales</taxon>
        <taxon>Nocardiaceae</taxon>
        <taxon>Rhodococcus</taxon>
    </lineage>
</organism>
<feature type="transmembrane region" description="Helical" evidence="6">
    <location>
        <begin position="358"/>
        <end position="378"/>
    </location>
</feature>
<gene>
    <name evidence="7" type="ORF">EP51_26755</name>
</gene>
<dbReference type="GO" id="GO:0022857">
    <property type="term" value="F:transmembrane transporter activity"/>
    <property type="evidence" value="ECO:0007669"/>
    <property type="project" value="InterPro"/>
</dbReference>
<dbReference type="PIRSF" id="PIRSF006060">
    <property type="entry name" value="AA_transporter"/>
    <property type="match status" value="1"/>
</dbReference>
<dbReference type="GO" id="GO:0005886">
    <property type="term" value="C:plasma membrane"/>
    <property type="evidence" value="ECO:0007669"/>
    <property type="project" value="UniProtKB-SubCell"/>
</dbReference>
<accession>A0A076ESB1</accession>
<feature type="transmembrane region" description="Helical" evidence="6">
    <location>
        <begin position="332"/>
        <end position="352"/>
    </location>
</feature>
<evidence type="ECO:0000256" key="2">
    <source>
        <dbReference type="ARBA" id="ARBA00022475"/>
    </source>
</evidence>
<dbReference type="EMBL" id="CP008947">
    <property type="protein sequence ID" value="AII08033.1"/>
    <property type="molecule type" value="Genomic_DNA"/>
</dbReference>
<feature type="transmembrane region" description="Helical" evidence="6">
    <location>
        <begin position="55"/>
        <end position="73"/>
    </location>
</feature>
<keyword evidence="3 6" id="KW-0812">Transmembrane</keyword>